<protein>
    <recommendedName>
        <fullName evidence="4">G-protein coupled receptors family 1 profile domain-containing protein</fullName>
    </recommendedName>
</protein>
<dbReference type="Proteomes" id="UP001283361">
    <property type="component" value="Unassembled WGS sequence"/>
</dbReference>
<gene>
    <name evidence="2" type="ORF">RRG08_026217</name>
</gene>
<feature type="transmembrane region" description="Helical" evidence="1">
    <location>
        <begin position="279"/>
        <end position="299"/>
    </location>
</feature>
<evidence type="ECO:0008006" key="4">
    <source>
        <dbReference type="Google" id="ProtNLM"/>
    </source>
</evidence>
<evidence type="ECO:0000313" key="2">
    <source>
        <dbReference type="EMBL" id="KAK3765746.1"/>
    </source>
</evidence>
<evidence type="ECO:0000313" key="3">
    <source>
        <dbReference type="Proteomes" id="UP001283361"/>
    </source>
</evidence>
<proteinExistence type="predicted"/>
<dbReference type="EMBL" id="JAWDGP010004277">
    <property type="protein sequence ID" value="KAK3765746.1"/>
    <property type="molecule type" value="Genomic_DNA"/>
</dbReference>
<comment type="caution">
    <text evidence="2">The sequence shown here is derived from an EMBL/GenBank/DDBJ whole genome shotgun (WGS) entry which is preliminary data.</text>
</comment>
<evidence type="ECO:0000256" key="1">
    <source>
        <dbReference type="SAM" id="Phobius"/>
    </source>
</evidence>
<feature type="transmembrane region" description="Helical" evidence="1">
    <location>
        <begin position="64"/>
        <end position="85"/>
    </location>
</feature>
<sequence length="330" mass="38068">MENASNITNASRRYSSFMAEYRMVMSWTLGMETVFMIVGTLLNLWLVLSILTSRDLRVRMRNQLIVNMSIINLVQTVIKSPVLILKCTAILHKVLLTREFFCHTYSIMTVVEFTQSFISDWLMVFIIAIFIANIMDMDLESKVTPQVSRLMKAILHLLPWFVAIVITTISISQVTRWYPCLLIPYRNLYIFEIVYTIIPTSLAVLLMVAAILLRIRRFNRGSSTADGNMGVQLIGKGPEIDNTFAYMLAGAICVACEICNLIFVFEIMDWKYRGLTFQMAGYILSDSRVILMIFPWLLLPDIRQRIRSWRPWQRQATGIDLTLTYGKEVP</sequence>
<feature type="transmembrane region" description="Helical" evidence="1">
    <location>
        <begin position="33"/>
        <end position="52"/>
    </location>
</feature>
<feature type="transmembrane region" description="Helical" evidence="1">
    <location>
        <begin position="193"/>
        <end position="213"/>
    </location>
</feature>
<feature type="transmembrane region" description="Helical" evidence="1">
    <location>
        <begin position="244"/>
        <end position="267"/>
    </location>
</feature>
<reference evidence="2" key="1">
    <citation type="journal article" date="2023" name="G3 (Bethesda)">
        <title>A reference genome for the long-term kleptoplast-retaining sea slug Elysia crispata morphotype clarki.</title>
        <authorList>
            <person name="Eastman K.E."/>
            <person name="Pendleton A.L."/>
            <person name="Shaikh M.A."/>
            <person name="Suttiyut T."/>
            <person name="Ogas R."/>
            <person name="Tomko P."/>
            <person name="Gavelis G."/>
            <person name="Widhalm J.R."/>
            <person name="Wisecaver J.H."/>
        </authorList>
    </citation>
    <scope>NUCLEOTIDE SEQUENCE</scope>
    <source>
        <strain evidence="2">ECLA1</strain>
    </source>
</reference>
<feature type="transmembrane region" description="Helical" evidence="1">
    <location>
        <begin position="105"/>
        <end position="132"/>
    </location>
</feature>
<organism evidence="2 3">
    <name type="scientific">Elysia crispata</name>
    <name type="common">lettuce slug</name>
    <dbReference type="NCBI Taxonomy" id="231223"/>
    <lineage>
        <taxon>Eukaryota</taxon>
        <taxon>Metazoa</taxon>
        <taxon>Spiralia</taxon>
        <taxon>Lophotrochozoa</taxon>
        <taxon>Mollusca</taxon>
        <taxon>Gastropoda</taxon>
        <taxon>Heterobranchia</taxon>
        <taxon>Euthyneura</taxon>
        <taxon>Panpulmonata</taxon>
        <taxon>Sacoglossa</taxon>
        <taxon>Placobranchoidea</taxon>
        <taxon>Plakobranchidae</taxon>
        <taxon>Elysia</taxon>
    </lineage>
</organism>
<keyword evidence="1" id="KW-1133">Transmembrane helix</keyword>
<dbReference type="AlphaFoldDB" id="A0AAE0ZBQ8"/>
<name>A0AAE0ZBQ8_9GAST</name>
<accession>A0AAE0ZBQ8</accession>
<keyword evidence="3" id="KW-1185">Reference proteome</keyword>
<feature type="transmembrane region" description="Helical" evidence="1">
    <location>
        <begin position="153"/>
        <end position="173"/>
    </location>
</feature>
<keyword evidence="1" id="KW-0812">Transmembrane</keyword>
<keyword evidence="1" id="KW-0472">Membrane</keyword>